<dbReference type="InterPro" id="IPR043502">
    <property type="entry name" value="DNA/RNA_pol_sf"/>
</dbReference>
<organism evidence="2 3">
    <name type="scientific">Helianthus annuus</name>
    <name type="common">Common sunflower</name>
    <dbReference type="NCBI Taxonomy" id="4232"/>
    <lineage>
        <taxon>Eukaryota</taxon>
        <taxon>Viridiplantae</taxon>
        <taxon>Streptophyta</taxon>
        <taxon>Embryophyta</taxon>
        <taxon>Tracheophyta</taxon>
        <taxon>Spermatophyta</taxon>
        <taxon>Magnoliopsida</taxon>
        <taxon>eudicotyledons</taxon>
        <taxon>Gunneridae</taxon>
        <taxon>Pentapetalae</taxon>
        <taxon>asterids</taxon>
        <taxon>campanulids</taxon>
        <taxon>Asterales</taxon>
        <taxon>Asteraceae</taxon>
        <taxon>Asteroideae</taxon>
        <taxon>Heliantheae alliance</taxon>
        <taxon>Heliantheae</taxon>
        <taxon>Helianthus</taxon>
    </lineage>
</organism>
<sequence>MAQMGFDEVWCEWIRGILVSSRAAVIVNGSPTFEFGCQKGIRQGDPLSPFLFIILMEAFSGMLKQACDIGAFNGVNLPNDGPTMSHLLYADDAMLMGEWSSFNFYNMRRILRIFLCSGLKINLHKSVLFGVGVNDAEVSSMAEELGYKQGTLPFSYLGIKVGANMNRVASWDPVMSTFKRRLSKWKAINLLIARRLTLIKSVLDSLPTCYFSLFKAPKKVIGDLEGMMRRFLWGGTDDVRKMSWVAWETVTKSIKDGGLGVASLEINNNALLVKWLWRFLNEPTALWRRVVRSIHGSSRGWGIVPCNNAFPGVWKNCASFWNKHRVNGTGLNCVIRGLPGKGTQTRFWLDTWLGLEPLKNTFPTLFAIEKSKRVTIDTRLKMVGDNRVIYWQWIRVPSSTEELAEKSSLEALLQSASLGGSEDSWMWTAGSANSFEVAGVKRWLCGSPVSDSAFVFSWSSWVPNKCNIFMWRAFLDRLPTKVALVRRNIAIENQLCVWCGTHDESIEHVLTGCVTSMGVWSAIATCCKIPRPFVFHVKDLVDLHDQSGVLGVKKTLLHGIIIITCWRLWRARNEKVFNSKNSNVVEMVTDIKSLGFLWYKHRFKEGVVDWRRWCLFDVM</sequence>
<dbReference type="EMBL" id="CM007903">
    <property type="protein sequence ID" value="OTF98940.1"/>
    <property type="molecule type" value="Genomic_DNA"/>
</dbReference>
<name>A0A251SN53_HELAN</name>
<dbReference type="PANTHER" id="PTHR33116:SF78">
    <property type="entry name" value="OS12G0587133 PROTEIN"/>
    <property type="match status" value="1"/>
</dbReference>
<reference evidence="3" key="1">
    <citation type="journal article" date="2017" name="Nature">
        <title>The sunflower genome provides insights into oil metabolism, flowering and Asterid evolution.</title>
        <authorList>
            <person name="Badouin H."/>
            <person name="Gouzy J."/>
            <person name="Grassa C.J."/>
            <person name="Murat F."/>
            <person name="Staton S.E."/>
            <person name="Cottret L."/>
            <person name="Lelandais-Briere C."/>
            <person name="Owens G.L."/>
            <person name="Carrere S."/>
            <person name="Mayjonade B."/>
            <person name="Legrand L."/>
            <person name="Gill N."/>
            <person name="Kane N.C."/>
            <person name="Bowers J.E."/>
            <person name="Hubner S."/>
            <person name="Bellec A."/>
            <person name="Berard A."/>
            <person name="Berges H."/>
            <person name="Blanchet N."/>
            <person name="Boniface M.C."/>
            <person name="Brunel D."/>
            <person name="Catrice O."/>
            <person name="Chaidir N."/>
            <person name="Claudel C."/>
            <person name="Donnadieu C."/>
            <person name="Faraut T."/>
            <person name="Fievet G."/>
            <person name="Helmstetter N."/>
            <person name="King M."/>
            <person name="Knapp S.J."/>
            <person name="Lai Z."/>
            <person name="Le Paslier M.C."/>
            <person name="Lippi Y."/>
            <person name="Lorenzon L."/>
            <person name="Mandel J.R."/>
            <person name="Marage G."/>
            <person name="Marchand G."/>
            <person name="Marquand E."/>
            <person name="Bret-Mestries E."/>
            <person name="Morien E."/>
            <person name="Nambeesan S."/>
            <person name="Nguyen T."/>
            <person name="Pegot-Espagnet P."/>
            <person name="Pouilly N."/>
            <person name="Raftis F."/>
            <person name="Sallet E."/>
            <person name="Schiex T."/>
            <person name="Thomas J."/>
            <person name="Vandecasteele C."/>
            <person name="Vares D."/>
            <person name="Vear F."/>
            <person name="Vautrin S."/>
            <person name="Crespi M."/>
            <person name="Mangin B."/>
            <person name="Burke J.M."/>
            <person name="Salse J."/>
            <person name="Munos S."/>
            <person name="Vincourt P."/>
            <person name="Rieseberg L.H."/>
            <person name="Langlade N.B."/>
        </authorList>
    </citation>
    <scope>NUCLEOTIDE SEQUENCE [LARGE SCALE GENOMIC DNA]</scope>
    <source>
        <strain evidence="3">cv. SF193</strain>
    </source>
</reference>
<keyword evidence="2" id="KW-0695">RNA-directed DNA polymerase</keyword>
<dbReference type="OMA" id="RMIITPR"/>
<accession>A0A251SN53</accession>
<dbReference type="InParanoid" id="A0A251SN53"/>
<feature type="domain" description="Reverse transcriptase" evidence="1">
    <location>
        <begin position="1"/>
        <end position="161"/>
    </location>
</feature>
<dbReference type="PANTHER" id="PTHR33116">
    <property type="entry name" value="REVERSE TRANSCRIPTASE ZINC-BINDING DOMAIN-CONTAINING PROTEIN-RELATED-RELATED"/>
    <property type="match status" value="1"/>
</dbReference>
<keyword evidence="2" id="KW-0548">Nucleotidyltransferase</keyword>
<dbReference type="PROSITE" id="PS50878">
    <property type="entry name" value="RT_POL"/>
    <property type="match status" value="1"/>
</dbReference>
<keyword evidence="3" id="KW-1185">Reference proteome</keyword>
<dbReference type="GO" id="GO:0003964">
    <property type="term" value="F:RNA-directed DNA polymerase activity"/>
    <property type="evidence" value="ECO:0007669"/>
    <property type="project" value="UniProtKB-KW"/>
</dbReference>
<evidence type="ECO:0000313" key="3">
    <source>
        <dbReference type="Proteomes" id="UP000215914"/>
    </source>
</evidence>
<dbReference type="Pfam" id="PF13966">
    <property type="entry name" value="zf-RVT"/>
    <property type="match status" value="1"/>
</dbReference>
<dbReference type="Pfam" id="PF00078">
    <property type="entry name" value="RVT_1"/>
    <property type="match status" value="1"/>
</dbReference>
<dbReference type="InterPro" id="IPR000477">
    <property type="entry name" value="RT_dom"/>
</dbReference>
<dbReference type="AlphaFoldDB" id="A0A251SN53"/>
<dbReference type="SUPFAM" id="SSF56672">
    <property type="entry name" value="DNA/RNA polymerases"/>
    <property type="match status" value="1"/>
</dbReference>
<gene>
    <name evidence="2" type="ORF">HannXRQ_Chr14g0451141</name>
</gene>
<keyword evidence="2" id="KW-0808">Transferase</keyword>
<evidence type="ECO:0000259" key="1">
    <source>
        <dbReference type="PROSITE" id="PS50878"/>
    </source>
</evidence>
<proteinExistence type="predicted"/>
<dbReference type="InterPro" id="IPR026960">
    <property type="entry name" value="RVT-Znf"/>
</dbReference>
<evidence type="ECO:0000313" key="2">
    <source>
        <dbReference type="EMBL" id="OTF98940.1"/>
    </source>
</evidence>
<protein>
    <submittedName>
        <fullName evidence="2">Putative reverse transcriptase domain, Reverse transcriptase zinc-binding domain protein</fullName>
    </submittedName>
</protein>
<dbReference type="STRING" id="4232.A0A251SN53"/>
<dbReference type="Proteomes" id="UP000215914">
    <property type="component" value="Chromosome 14"/>
</dbReference>